<dbReference type="SMART" id="SM00220">
    <property type="entry name" value="S_TKc"/>
    <property type="match status" value="1"/>
</dbReference>
<proteinExistence type="predicted"/>
<evidence type="ECO:0000313" key="9">
    <source>
        <dbReference type="Proteomes" id="UP001530293"/>
    </source>
</evidence>
<dbReference type="GO" id="GO:0005524">
    <property type="term" value="F:ATP binding"/>
    <property type="evidence" value="ECO:0007669"/>
    <property type="project" value="UniProtKB-KW"/>
</dbReference>
<dbReference type="SUPFAM" id="SSF56112">
    <property type="entry name" value="Protein kinase-like (PK-like)"/>
    <property type="match status" value="1"/>
</dbReference>
<feature type="compositionally biased region" description="Pro residues" evidence="6">
    <location>
        <begin position="227"/>
        <end position="236"/>
    </location>
</feature>
<dbReference type="PANTHER" id="PTHR24345:SF91">
    <property type="entry name" value="SERINE_THREONINE-PROTEIN KINASE PLK4"/>
    <property type="match status" value="1"/>
</dbReference>
<evidence type="ECO:0000256" key="1">
    <source>
        <dbReference type="ARBA" id="ARBA00022527"/>
    </source>
</evidence>
<feature type="compositionally biased region" description="Low complexity" evidence="6">
    <location>
        <begin position="476"/>
        <end position="488"/>
    </location>
</feature>
<feature type="compositionally biased region" description="Low complexity" evidence="6">
    <location>
        <begin position="237"/>
        <end position="248"/>
    </location>
</feature>
<feature type="region of interest" description="Disordered" evidence="6">
    <location>
        <begin position="517"/>
        <end position="541"/>
    </location>
</feature>
<dbReference type="EMBL" id="JALLBG020000196">
    <property type="protein sequence ID" value="KAL3759876.1"/>
    <property type="molecule type" value="Genomic_DNA"/>
</dbReference>
<feature type="region of interest" description="Disordered" evidence="6">
    <location>
        <begin position="227"/>
        <end position="260"/>
    </location>
</feature>
<dbReference type="PROSITE" id="PS50011">
    <property type="entry name" value="PROTEIN_KINASE_DOM"/>
    <property type="match status" value="1"/>
</dbReference>
<feature type="region of interest" description="Disordered" evidence="6">
    <location>
        <begin position="464"/>
        <end position="495"/>
    </location>
</feature>
<accession>A0ABD3MD72</accession>
<evidence type="ECO:0000313" key="8">
    <source>
        <dbReference type="EMBL" id="KAL3759876.1"/>
    </source>
</evidence>
<keyword evidence="9" id="KW-1185">Reference proteome</keyword>
<evidence type="ECO:0000256" key="6">
    <source>
        <dbReference type="SAM" id="MobiDB-lite"/>
    </source>
</evidence>
<feature type="compositionally biased region" description="Polar residues" evidence="6">
    <location>
        <begin position="249"/>
        <end position="259"/>
    </location>
</feature>
<evidence type="ECO:0000256" key="4">
    <source>
        <dbReference type="ARBA" id="ARBA00022777"/>
    </source>
</evidence>
<keyword evidence="5" id="KW-0067">ATP-binding</keyword>
<keyword evidence="3" id="KW-0547">Nucleotide-binding</keyword>
<gene>
    <name evidence="8" type="ORF">ACHAWU_007620</name>
</gene>
<dbReference type="Proteomes" id="UP001530293">
    <property type="component" value="Unassembled WGS sequence"/>
</dbReference>
<dbReference type="AlphaFoldDB" id="A0ABD3MD72"/>
<dbReference type="InterPro" id="IPR008271">
    <property type="entry name" value="Ser/Thr_kinase_AS"/>
</dbReference>
<dbReference type="GO" id="GO:0004674">
    <property type="term" value="F:protein serine/threonine kinase activity"/>
    <property type="evidence" value="ECO:0007669"/>
    <property type="project" value="UniProtKB-KW"/>
</dbReference>
<protein>
    <recommendedName>
        <fullName evidence="7">Protein kinase domain-containing protein</fullName>
    </recommendedName>
</protein>
<comment type="caution">
    <text evidence="8">The sequence shown here is derived from an EMBL/GenBank/DDBJ whole genome shotgun (WGS) entry which is preliminary data.</text>
</comment>
<dbReference type="Gene3D" id="1.10.510.10">
    <property type="entry name" value="Transferase(Phosphotransferase) domain 1"/>
    <property type="match status" value="2"/>
</dbReference>
<dbReference type="PANTHER" id="PTHR24345">
    <property type="entry name" value="SERINE/THREONINE-PROTEIN KINASE PLK"/>
    <property type="match status" value="1"/>
</dbReference>
<evidence type="ECO:0000259" key="7">
    <source>
        <dbReference type="PROSITE" id="PS50011"/>
    </source>
</evidence>
<keyword evidence="1" id="KW-0723">Serine/threonine-protein kinase</keyword>
<dbReference type="Pfam" id="PF00069">
    <property type="entry name" value="Pkinase"/>
    <property type="match status" value="2"/>
</dbReference>
<name>A0ABD3MD72_9STRA</name>
<feature type="domain" description="Protein kinase" evidence="7">
    <location>
        <begin position="1"/>
        <end position="395"/>
    </location>
</feature>
<dbReference type="PROSITE" id="PS00108">
    <property type="entry name" value="PROTEIN_KINASE_ST"/>
    <property type="match status" value="1"/>
</dbReference>
<organism evidence="8 9">
    <name type="scientific">Discostella pseudostelligera</name>
    <dbReference type="NCBI Taxonomy" id="259834"/>
    <lineage>
        <taxon>Eukaryota</taxon>
        <taxon>Sar</taxon>
        <taxon>Stramenopiles</taxon>
        <taxon>Ochrophyta</taxon>
        <taxon>Bacillariophyta</taxon>
        <taxon>Coscinodiscophyceae</taxon>
        <taxon>Thalassiosirophycidae</taxon>
        <taxon>Stephanodiscales</taxon>
        <taxon>Stephanodiscaceae</taxon>
        <taxon>Discostella</taxon>
    </lineage>
</organism>
<evidence type="ECO:0000256" key="5">
    <source>
        <dbReference type="ARBA" id="ARBA00022840"/>
    </source>
</evidence>
<dbReference type="InterPro" id="IPR011009">
    <property type="entry name" value="Kinase-like_dom_sf"/>
</dbReference>
<reference evidence="8 9" key="1">
    <citation type="submission" date="2024-10" db="EMBL/GenBank/DDBJ databases">
        <title>Updated reference genomes for cyclostephanoid diatoms.</title>
        <authorList>
            <person name="Roberts W.R."/>
            <person name="Alverson A.J."/>
        </authorList>
    </citation>
    <scope>NUCLEOTIDE SEQUENCE [LARGE SCALE GENOMIC DNA]</scope>
    <source>
        <strain evidence="8 9">AJA232-27</strain>
    </source>
</reference>
<keyword evidence="4" id="KW-0418">Kinase</keyword>
<keyword evidence="2" id="KW-0808">Transferase</keyword>
<evidence type="ECO:0000256" key="2">
    <source>
        <dbReference type="ARBA" id="ARBA00022679"/>
    </source>
</evidence>
<evidence type="ECO:0000256" key="3">
    <source>
        <dbReference type="ARBA" id="ARBA00022741"/>
    </source>
</evidence>
<dbReference type="InterPro" id="IPR000719">
    <property type="entry name" value="Prot_kinase_dom"/>
</dbReference>
<sequence>MASNYEVGRFLGKGSFATVHLARDKINVQSSVSSHPNIVSLLESFSYTNEITGNNMMGILLEYCPWGDLQGYFKRVREEKQQLQRQYHQQHQHFHHSTGIGSGGARKTDVGMGTGGGDVSLFLQTHEIRHALSQILCGLSYLHSRGVVHRDIKAPNILLSPIVQTPSNKLTMQRKKEAFTLLDCQLKIGDFGLAVQMSEEDDWYEAQHTFCGTPCCLAPEVVCQFLSPPPPPPPPTTTTTTTTTTMTMNGTRTNKSSGVMDNKLSELDDSFIEGMDDASFHLTAQQTMEKHAGYGQPADLWATGCLLYTMMVGRNPFALSLPPRTTTGSAVVSPMVEKRQRIQQIVERVVRGDWSVPSNVTIEDSSLQLLLEQLLDGLPRKRGTARGILNLHPFFQDAATVTATSFNTTTAATATNSVANAGTASMSIPIMDSWDLTDNAQNVQDGSATKLSWGRKFTSSKFLASAPQTNEKQQHRYASSRSSSPSTARRQDKENACNIYHVRNEYITDQPQRCISEDYSSLDPSPASSFTATSDEASLQSEKNELPIYERRGIVQWNTDQRPIVRERPQDSSFTSLRRVLTSMEDMKKIESELGSITNLTADEPSINVGTKAIDDQSQYTPSICMKSLYRLPQAKYKWEEPQRNGTFSNEYIIYFLGNEGIVIQQESVIGGLWMHVTSDGLGILWGKLKPNSNRSTIVPQNDEPSALYMEAFSRVPINISKHSLSSLLALQCRDIISLYESLEHAVHRVKLQTPKVTVLLFTTNEGQTSQLSDYFVKTMLMENDPVGDIQTEFNDETIIRLSSADGNITVKGKDRTTRFNIDPNRFFAELRADRTRSPSCQRTMPQFLTPSQMFVHHLCIFIESARECLMFESRQCGNDAYPAVRKLEMHGWQQNEWVVKSSSILS</sequence>